<evidence type="ECO:0000256" key="1">
    <source>
        <dbReference type="SAM" id="Coils"/>
    </source>
</evidence>
<evidence type="ECO:0008006" key="4">
    <source>
        <dbReference type="Google" id="ProtNLM"/>
    </source>
</evidence>
<dbReference type="GO" id="GO:0007140">
    <property type="term" value="P:male meiotic nuclear division"/>
    <property type="evidence" value="ECO:0007669"/>
    <property type="project" value="TreeGrafter"/>
</dbReference>
<evidence type="ECO:0000313" key="2">
    <source>
        <dbReference type="EMBL" id="KAJ4957968.1"/>
    </source>
</evidence>
<accession>A0A9Q0H477</accession>
<dbReference type="GO" id="GO:0007059">
    <property type="term" value="P:chromosome segregation"/>
    <property type="evidence" value="ECO:0007669"/>
    <property type="project" value="TreeGrafter"/>
</dbReference>
<sequence>MAATIENAQREIEANSSLKIAVAVALIRSKLLPKPPASSAPPSECEAQRWKRKAKERKLELLRLKEELKELEDGRQYDLFPHSASCRCYFYDNLGKLNPKRMQWENESGCRINEVLKRRFLRFVRLKERRRRPDNSIRKQRNLELSREDQIEQLSTSVDFLVEICDTVSPVEDSTFSNLSHQAVDFILASLKSLLSNEKYKEHIEGIISGLITRLVRRMSMSLQRDGSSNSNSDGQFYVQHLIRRLGNEQYIGQRTTLLVSQRISLLAESLLFMDPFDDAFCNMHDCMFMMIQLVEFVISDYTKAWATCEGFERELFEEWLKYFIQARKAVESLESRNGLYLLYMDRVTGELAKQVGQVPFLKTLDPDILNNLVH</sequence>
<keyword evidence="1" id="KW-0175">Coiled coil</keyword>
<evidence type="ECO:0000313" key="3">
    <source>
        <dbReference type="Proteomes" id="UP001141806"/>
    </source>
</evidence>
<proteinExistence type="predicted"/>
<dbReference type="Proteomes" id="UP001141806">
    <property type="component" value="Unassembled WGS sequence"/>
</dbReference>
<dbReference type="PANTHER" id="PTHR35768">
    <property type="entry name" value="PROTEIN MULTIPOLAR SPINDLE 1"/>
    <property type="match status" value="1"/>
</dbReference>
<dbReference type="InterPro" id="IPR037500">
    <property type="entry name" value="Msp1"/>
</dbReference>
<dbReference type="PANTHER" id="PTHR35768:SF1">
    <property type="entry name" value="PROTEIN MULTIPOLAR SPINDLE 1"/>
    <property type="match status" value="1"/>
</dbReference>
<organism evidence="2 3">
    <name type="scientific">Protea cynaroides</name>
    <dbReference type="NCBI Taxonomy" id="273540"/>
    <lineage>
        <taxon>Eukaryota</taxon>
        <taxon>Viridiplantae</taxon>
        <taxon>Streptophyta</taxon>
        <taxon>Embryophyta</taxon>
        <taxon>Tracheophyta</taxon>
        <taxon>Spermatophyta</taxon>
        <taxon>Magnoliopsida</taxon>
        <taxon>Proteales</taxon>
        <taxon>Proteaceae</taxon>
        <taxon>Protea</taxon>
    </lineage>
</organism>
<name>A0A9Q0H477_9MAGN</name>
<protein>
    <recommendedName>
        <fullName evidence="4">Multipolar spindle 1</fullName>
    </recommendedName>
</protein>
<keyword evidence="3" id="KW-1185">Reference proteome</keyword>
<dbReference type="GO" id="GO:0000212">
    <property type="term" value="P:meiotic spindle organization"/>
    <property type="evidence" value="ECO:0007669"/>
    <property type="project" value="InterPro"/>
</dbReference>
<dbReference type="AlphaFoldDB" id="A0A9Q0H477"/>
<gene>
    <name evidence="2" type="ORF">NE237_025079</name>
</gene>
<reference evidence="2" key="1">
    <citation type="journal article" date="2023" name="Plant J.">
        <title>The genome of the king protea, Protea cynaroides.</title>
        <authorList>
            <person name="Chang J."/>
            <person name="Duong T.A."/>
            <person name="Schoeman C."/>
            <person name="Ma X."/>
            <person name="Roodt D."/>
            <person name="Barker N."/>
            <person name="Li Z."/>
            <person name="Van de Peer Y."/>
            <person name="Mizrachi E."/>
        </authorList>
    </citation>
    <scope>NUCLEOTIDE SEQUENCE</scope>
    <source>
        <tissue evidence="2">Young leaves</tissue>
    </source>
</reference>
<comment type="caution">
    <text evidence="2">The sequence shown here is derived from an EMBL/GenBank/DDBJ whole genome shotgun (WGS) entry which is preliminary data.</text>
</comment>
<dbReference type="GO" id="GO:0042138">
    <property type="term" value="P:meiotic DNA double-strand break formation"/>
    <property type="evidence" value="ECO:0007669"/>
    <property type="project" value="InterPro"/>
</dbReference>
<dbReference type="OrthoDB" id="1913471at2759"/>
<dbReference type="EMBL" id="JAMYWD010000010">
    <property type="protein sequence ID" value="KAJ4957968.1"/>
    <property type="molecule type" value="Genomic_DNA"/>
</dbReference>
<feature type="coiled-coil region" evidence="1">
    <location>
        <begin position="47"/>
        <end position="74"/>
    </location>
</feature>